<dbReference type="InterPro" id="IPR043993">
    <property type="entry name" value="T4SS_pilin"/>
</dbReference>
<evidence type="ECO:0000256" key="1">
    <source>
        <dbReference type="SAM" id="Phobius"/>
    </source>
</evidence>
<dbReference type="AlphaFoldDB" id="A0A0G1XBZ4"/>
<reference evidence="3 4" key="1">
    <citation type="journal article" date="2015" name="Nature">
        <title>rRNA introns, odd ribosomes, and small enigmatic genomes across a large radiation of phyla.</title>
        <authorList>
            <person name="Brown C.T."/>
            <person name="Hug L.A."/>
            <person name="Thomas B.C."/>
            <person name="Sharon I."/>
            <person name="Castelle C.J."/>
            <person name="Singh A."/>
            <person name="Wilkins M.J."/>
            <person name="Williams K.H."/>
            <person name="Banfield J.F."/>
        </authorList>
    </citation>
    <scope>NUCLEOTIDE SEQUENCE [LARGE SCALE GENOMIC DNA]</scope>
</reference>
<keyword evidence="1" id="KW-1133">Transmembrane helix</keyword>
<sequence length="115" mass="12142">MRRLLTSLLTTTLAFMPSVTLAASVTLTNPLGTSDARQIIGRVISAALSVVGTLALLMFIYGGFLWLVSRGDPKMVGKGKDIMTWTILGLVVIFGAYVIVHTILTGLVTGSVTTS</sequence>
<evidence type="ECO:0008006" key="5">
    <source>
        <dbReference type="Google" id="ProtNLM"/>
    </source>
</evidence>
<dbReference type="Proteomes" id="UP000034846">
    <property type="component" value="Unassembled WGS sequence"/>
</dbReference>
<keyword evidence="1" id="KW-0472">Membrane</keyword>
<evidence type="ECO:0000313" key="4">
    <source>
        <dbReference type="Proteomes" id="UP000034846"/>
    </source>
</evidence>
<gene>
    <name evidence="3" type="ORF">UY72_C0061G0008</name>
</gene>
<protein>
    <recommendedName>
        <fullName evidence="5">Conjugal transfer protein TrbC</fullName>
    </recommendedName>
</protein>
<dbReference type="Pfam" id="PF18895">
    <property type="entry name" value="T4SS_pilin"/>
    <property type="match status" value="1"/>
</dbReference>
<feature type="signal peptide" evidence="2">
    <location>
        <begin position="1"/>
        <end position="22"/>
    </location>
</feature>
<dbReference type="EMBL" id="LCRD01000061">
    <property type="protein sequence ID" value="KKW28813.1"/>
    <property type="molecule type" value="Genomic_DNA"/>
</dbReference>
<organism evidence="3 4">
    <name type="scientific">Candidatus Uhrbacteria bacterium GW2011_GWD2_52_7</name>
    <dbReference type="NCBI Taxonomy" id="1618989"/>
    <lineage>
        <taxon>Bacteria</taxon>
        <taxon>Candidatus Uhriibacteriota</taxon>
    </lineage>
</organism>
<feature type="chain" id="PRO_5002540718" description="Conjugal transfer protein TrbC" evidence="2">
    <location>
        <begin position="23"/>
        <end position="115"/>
    </location>
</feature>
<evidence type="ECO:0000256" key="2">
    <source>
        <dbReference type="SAM" id="SignalP"/>
    </source>
</evidence>
<comment type="caution">
    <text evidence="3">The sequence shown here is derived from an EMBL/GenBank/DDBJ whole genome shotgun (WGS) entry which is preliminary data.</text>
</comment>
<feature type="transmembrane region" description="Helical" evidence="1">
    <location>
        <begin position="46"/>
        <end position="67"/>
    </location>
</feature>
<keyword evidence="2" id="KW-0732">Signal</keyword>
<accession>A0A0G1XBZ4</accession>
<evidence type="ECO:0000313" key="3">
    <source>
        <dbReference type="EMBL" id="KKW28813.1"/>
    </source>
</evidence>
<keyword evidence="1" id="KW-0812">Transmembrane</keyword>
<proteinExistence type="predicted"/>
<feature type="transmembrane region" description="Helical" evidence="1">
    <location>
        <begin position="87"/>
        <end position="108"/>
    </location>
</feature>
<name>A0A0G1XBZ4_9BACT</name>